<protein>
    <recommendedName>
        <fullName evidence="1">Macroglobulin domain-containing protein</fullName>
    </recommendedName>
</protein>
<dbReference type="KEGG" id="cbae:COR50_13665"/>
<evidence type="ECO:0000313" key="2">
    <source>
        <dbReference type="EMBL" id="ATL48124.1"/>
    </source>
</evidence>
<dbReference type="Gene3D" id="2.60.40.1930">
    <property type="match status" value="1"/>
</dbReference>
<feature type="domain" description="Macroglobulin" evidence="1">
    <location>
        <begin position="53"/>
        <end position="133"/>
    </location>
</feature>
<keyword evidence="3" id="KW-1185">Reference proteome</keyword>
<sequence>MSKQKKRFNRKRLVIGSFVLGCIALFAFKPAIDWADEVIIAFQNYIARNPQEKVFIHFDKDYYAPGETIWFKGYLTIQDIPDIRAKVLYVELRDPDGNVTQKQKLLVNGGVAPGSMQVPLNMKAGLYQVRAYTSWMLNGDDAFNFYRNIEIVSDDTPPAKDTGNKPGSNAAASGKHTAANLQYSVQFFPEGGDMITGVKSNVAFKAVDENGYPVDVTGKVKDSNGKVVAQIITEHDGMGVFSLTPEAGITYTAEVQTASSSKQFSLPAAKDNGIAMQVFSRADRVFYLTNLSPNADLTENYMIVAKFKNTIIYRAMLNANEGRISGFIPTKELPSGILQLTIFNKLKQPLAERLVFLQKNDGMLMFLDVNEIKRGPREMNEITLQVPDSSIGSWSVSVTDADAVKMNLQGDNIISNLLLTSEIKGYVHNPYWYFKDTTAATLHALDLVMMTNGWRRYTWKDVMAYDTNSVKKYPYEQGIEVSGTATTANGRTPLANGAVNLIVSVPKDSFQTILSAPTDLNGKFLVPNLMFRDTASIYYQGQNNDKMGRTVRVKFDTHFFDVKAAFNSPKPIRALVTLNPDSLKSYLATVEQGNVINKRILDKTIQLKEFNVVEKKQQGIDEKKYVSGLFTSSNGYTFDLVTEDPIAMNVFQYLQSRVPGLQITGDINNPSLSWRGSVPTLYLNEMQSDVSMLSTIAIQDIAMIKVFRPPFMGPGGGGAGGAIAVYTRRGDEVRSNQDNFKGLDNFKQAGFTIVKEFYHPDYSLRKPEHELGDKRLTLYWEPEIEIDRYQTGKIRFYNNDFTKHFRVIVQGFDINGNVGYIEKVF</sequence>
<dbReference type="EMBL" id="CP023777">
    <property type="protein sequence ID" value="ATL48124.1"/>
    <property type="molecule type" value="Genomic_DNA"/>
</dbReference>
<dbReference type="InterPro" id="IPR002890">
    <property type="entry name" value="MG2"/>
</dbReference>
<dbReference type="AlphaFoldDB" id="A0A291QW96"/>
<dbReference type="RefSeq" id="WP_098194501.1">
    <property type="nucleotide sequence ID" value="NZ_CP023777.1"/>
</dbReference>
<evidence type="ECO:0000313" key="3">
    <source>
        <dbReference type="Proteomes" id="UP000220133"/>
    </source>
</evidence>
<dbReference type="Proteomes" id="UP000220133">
    <property type="component" value="Chromosome"/>
</dbReference>
<accession>A0A291QW96</accession>
<gene>
    <name evidence="2" type="ORF">COR50_13665</name>
</gene>
<reference evidence="2 3" key="1">
    <citation type="submission" date="2017-10" db="EMBL/GenBank/DDBJ databases">
        <title>Paenichitinophaga pekingensis gen. nov., sp. nov., isolated from activated sludge.</title>
        <authorList>
            <person name="Jin D."/>
            <person name="Kong X."/>
            <person name="Deng Y."/>
            <person name="Bai Z."/>
        </authorList>
    </citation>
    <scope>NUCLEOTIDE SEQUENCE [LARGE SCALE GENOMIC DNA]</scope>
    <source>
        <strain evidence="2 3">13</strain>
    </source>
</reference>
<dbReference type="Pfam" id="PF01835">
    <property type="entry name" value="MG2"/>
    <property type="match status" value="1"/>
</dbReference>
<proteinExistence type="predicted"/>
<organism evidence="2 3">
    <name type="scientific">Chitinophaga caeni</name>
    <dbReference type="NCBI Taxonomy" id="2029983"/>
    <lineage>
        <taxon>Bacteria</taxon>
        <taxon>Pseudomonadati</taxon>
        <taxon>Bacteroidota</taxon>
        <taxon>Chitinophagia</taxon>
        <taxon>Chitinophagales</taxon>
        <taxon>Chitinophagaceae</taxon>
        <taxon>Chitinophaga</taxon>
    </lineage>
</organism>
<dbReference type="OrthoDB" id="679547at2"/>
<evidence type="ECO:0000259" key="1">
    <source>
        <dbReference type="Pfam" id="PF01835"/>
    </source>
</evidence>
<name>A0A291QW96_9BACT</name>
<dbReference type="GO" id="GO:0004866">
    <property type="term" value="F:endopeptidase inhibitor activity"/>
    <property type="evidence" value="ECO:0007669"/>
    <property type="project" value="InterPro"/>
</dbReference>